<evidence type="ECO:0000313" key="19">
    <source>
        <dbReference type="EMBL" id="MBB6184002.1"/>
    </source>
</evidence>
<keyword evidence="10 15" id="KW-0238">DNA-binding</keyword>
<evidence type="ECO:0000256" key="11">
    <source>
        <dbReference type="ARBA" id="ARBA00023204"/>
    </source>
</evidence>
<dbReference type="GO" id="GO:0008854">
    <property type="term" value="F:exodeoxyribonuclease V activity"/>
    <property type="evidence" value="ECO:0007669"/>
    <property type="project" value="UniProtKB-EC"/>
</dbReference>
<evidence type="ECO:0000256" key="8">
    <source>
        <dbReference type="ARBA" id="ARBA00022840"/>
    </source>
</evidence>
<keyword evidence="7 15" id="KW-0269">Exonuclease</keyword>
<dbReference type="PANTHER" id="PTHR11070:SF23">
    <property type="entry name" value="RECBCD ENZYME SUBUNIT RECB"/>
    <property type="match status" value="1"/>
</dbReference>
<feature type="binding site" evidence="15">
    <location>
        <position position="1089"/>
    </location>
    <ligand>
        <name>Mg(2+)</name>
        <dbReference type="ChEBI" id="CHEBI:18420"/>
    </ligand>
</feature>
<dbReference type="CDD" id="cd22352">
    <property type="entry name" value="RecB_C-like"/>
    <property type="match status" value="1"/>
</dbReference>
<dbReference type="GO" id="GO:0003677">
    <property type="term" value="F:DNA binding"/>
    <property type="evidence" value="ECO:0007669"/>
    <property type="project" value="UniProtKB-UniRule"/>
</dbReference>
<dbReference type="GO" id="GO:0005524">
    <property type="term" value="F:ATP binding"/>
    <property type="evidence" value="ECO:0007669"/>
    <property type="project" value="UniProtKB-UniRule"/>
</dbReference>
<feature type="domain" description="UvrD-like helicase ATP-binding" evidence="17">
    <location>
        <begin position="7"/>
        <end position="473"/>
    </location>
</feature>
<feature type="active site" description="For nuclease activity" evidence="15">
    <location>
        <position position="1089"/>
    </location>
</feature>
<feature type="binding site" evidence="15">
    <location>
        <position position="956"/>
    </location>
    <ligand>
        <name>Mg(2+)</name>
        <dbReference type="ChEBI" id="CHEBI:18420"/>
    </ligand>
</feature>
<dbReference type="PANTHER" id="PTHR11070">
    <property type="entry name" value="UVRD / RECB / PCRA DNA HELICASE FAMILY MEMBER"/>
    <property type="match status" value="1"/>
</dbReference>
<comment type="catalytic activity">
    <reaction evidence="15">
        <text>Exonucleolytic cleavage (in the presence of ATP) in either 5'- to 3'- or 3'- to 5'-direction to yield 5'-phosphooligonucleotides.</text>
        <dbReference type="EC" id="3.1.11.5"/>
    </reaction>
</comment>
<evidence type="ECO:0000256" key="4">
    <source>
        <dbReference type="ARBA" id="ARBA00022763"/>
    </source>
</evidence>
<evidence type="ECO:0000256" key="6">
    <source>
        <dbReference type="ARBA" id="ARBA00022806"/>
    </source>
</evidence>
<evidence type="ECO:0000259" key="17">
    <source>
        <dbReference type="PROSITE" id="PS51198"/>
    </source>
</evidence>
<dbReference type="InterPro" id="IPR000212">
    <property type="entry name" value="DNA_helicase_UvrD/REP"/>
</dbReference>
<dbReference type="PROSITE" id="PS51217">
    <property type="entry name" value="UVRD_HELICASE_CTER"/>
    <property type="match status" value="1"/>
</dbReference>
<dbReference type="EMBL" id="JACHET010000001">
    <property type="protein sequence ID" value="MBB6184002.1"/>
    <property type="molecule type" value="Genomic_DNA"/>
</dbReference>
<dbReference type="Pfam" id="PF12705">
    <property type="entry name" value="PDDEXK_1"/>
    <property type="match status" value="1"/>
</dbReference>
<dbReference type="InterPro" id="IPR014016">
    <property type="entry name" value="UvrD-like_ATP-bd"/>
</dbReference>
<gene>
    <name evidence="15" type="primary">recB</name>
    <name evidence="19" type="ORF">HNQ86_001347</name>
</gene>
<dbReference type="InterPro" id="IPR004586">
    <property type="entry name" value="RecB"/>
</dbReference>
<proteinExistence type="inferred from homology"/>
<dbReference type="GO" id="GO:0043138">
    <property type="term" value="F:3'-5' DNA helicase activity"/>
    <property type="evidence" value="ECO:0007669"/>
    <property type="project" value="UniProtKB-UniRule"/>
</dbReference>
<evidence type="ECO:0000256" key="2">
    <source>
        <dbReference type="ARBA" id="ARBA00022723"/>
    </source>
</evidence>
<evidence type="ECO:0000256" key="5">
    <source>
        <dbReference type="ARBA" id="ARBA00022801"/>
    </source>
</evidence>
<dbReference type="GO" id="GO:0000287">
    <property type="term" value="F:magnesium ion binding"/>
    <property type="evidence" value="ECO:0007669"/>
    <property type="project" value="UniProtKB-UniRule"/>
</dbReference>
<dbReference type="InterPro" id="IPR011335">
    <property type="entry name" value="Restrct_endonuc-II-like"/>
</dbReference>
<keyword evidence="3 15" id="KW-0547">Nucleotide-binding</keyword>
<keyword evidence="2 15" id="KW-0479">Metal-binding</keyword>
<feature type="domain" description="UvrD-like helicase C-terminal" evidence="18">
    <location>
        <begin position="502"/>
        <end position="758"/>
    </location>
</feature>
<dbReference type="InterPro" id="IPR038726">
    <property type="entry name" value="PDDEXK_AddAB-type"/>
</dbReference>
<keyword evidence="11 15" id="KW-0234">DNA repair</keyword>
<evidence type="ECO:0000256" key="12">
    <source>
        <dbReference type="ARBA" id="ARBA00023235"/>
    </source>
</evidence>
<dbReference type="InterPro" id="IPR027417">
    <property type="entry name" value="P-loop_NTPase"/>
</dbReference>
<dbReference type="SUPFAM" id="SSF52540">
    <property type="entry name" value="P-loop containing nucleoside triphosphate hydrolases"/>
    <property type="match status" value="1"/>
</dbReference>
<evidence type="ECO:0000313" key="20">
    <source>
        <dbReference type="Proteomes" id="UP000560000"/>
    </source>
</evidence>
<evidence type="ECO:0000256" key="7">
    <source>
        <dbReference type="ARBA" id="ARBA00022839"/>
    </source>
</evidence>
<dbReference type="NCBIfam" id="TIGR00609">
    <property type="entry name" value="recB"/>
    <property type="match status" value="1"/>
</dbReference>
<keyword evidence="5 15" id="KW-0378">Hydrolase</keyword>
<evidence type="ECO:0000256" key="15">
    <source>
        <dbReference type="HAMAP-Rule" id="MF_01485"/>
    </source>
</evidence>
<keyword evidence="4 15" id="KW-0227">DNA damage</keyword>
<dbReference type="EC" id="5.6.2.4" evidence="15"/>
<keyword evidence="6 15" id="KW-0347">Helicase</keyword>
<dbReference type="RefSeq" id="WP_052394687.1">
    <property type="nucleotide sequence ID" value="NZ_JACHET010000001.1"/>
</dbReference>
<dbReference type="GO" id="GO:0005829">
    <property type="term" value="C:cytosol"/>
    <property type="evidence" value="ECO:0007669"/>
    <property type="project" value="TreeGrafter"/>
</dbReference>
<dbReference type="Gene3D" id="3.40.50.300">
    <property type="entry name" value="P-loop containing nucleotide triphosphate hydrolases"/>
    <property type="match status" value="2"/>
</dbReference>
<dbReference type="Gene3D" id="3.90.320.10">
    <property type="match status" value="1"/>
</dbReference>
<dbReference type="Pfam" id="PF13361">
    <property type="entry name" value="UvrD_C"/>
    <property type="match status" value="1"/>
</dbReference>
<dbReference type="HAMAP" id="MF_01485">
    <property type="entry name" value="RecB"/>
    <property type="match status" value="1"/>
</dbReference>
<comment type="subunit">
    <text evidence="15">Heterotrimer of RecB, RecC and RecD. All subunits contribute to DNA-binding. Interacts with RecA.</text>
</comment>
<organism evidence="19 20">
    <name type="scientific">Oleiagrimonas soli</name>
    <dbReference type="NCBI Taxonomy" id="1543381"/>
    <lineage>
        <taxon>Bacteria</taxon>
        <taxon>Pseudomonadati</taxon>
        <taxon>Pseudomonadota</taxon>
        <taxon>Gammaproteobacteria</taxon>
        <taxon>Lysobacterales</taxon>
        <taxon>Rhodanobacteraceae</taxon>
        <taxon>Oleiagrimonas</taxon>
    </lineage>
</organism>
<dbReference type="InterPro" id="IPR011604">
    <property type="entry name" value="PDDEXK-like_dom_sf"/>
</dbReference>
<comment type="catalytic activity">
    <reaction evidence="14 15">
        <text>ATP + H2O = ADP + phosphate + H(+)</text>
        <dbReference type="Rhea" id="RHEA:13065"/>
        <dbReference type="ChEBI" id="CHEBI:15377"/>
        <dbReference type="ChEBI" id="CHEBI:15378"/>
        <dbReference type="ChEBI" id="CHEBI:30616"/>
        <dbReference type="ChEBI" id="CHEBI:43474"/>
        <dbReference type="ChEBI" id="CHEBI:456216"/>
        <dbReference type="EC" id="5.6.2.4"/>
    </reaction>
</comment>
<keyword evidence="1 15" id="KW-0540">Nuclease</keyword>
<feature type="region of interest" description="Nuclease activity, interacts with RecD and RecA" evidence="15">
    <location>
        <begin position="906"/>
        <end position="1189"/>
    </location>
</feature>
<keyword evidence="8 15" id="KW-0067">ATP-binding</keyword>
<evidence type="ECO:0000256" key="10">
    <source>
        <dbReference type="ARBA" id="ARBA00023125"/>
    </source>
</evidence>
<evidence type="ECO:0000256" key="3">
    <source>
        <dbReference type="ARBA" id="ARBA00022741"/>
    </source>
</evidence>
<dbReference type="Gene3D" id="1.10.3170.10">
    <property type="entry name" value="Recbcd, chain B, domain 2"/>
    <property type="match status" value="1"/>
</dbReference>
<comment type="similarity">
    <text evidence="15">Belongs to the helicase family. UvrD subfamily.</text>
</comment>
<dbReference type="Proteomes" id="UP000560000">
    <property type="component" value="Unassembled WGS sequence"/>
</dbReference>
<reference evidence="19 20" key="1">
    <citation type="submission" date="2020-08" db="EMBL/GenBank/DDBJ databases">
        <title>Genomic Encyclopedia of Type Strains, Phase IV (KMG-IV): sequencing the most valuable type-strain genomes for metagenomic binning, comparative biology and taxonomic classification.</title>
        <authorList>
            <person name="Goeker M."/>
        </authorList>
    </citation>
    <scope>NUCLEOTIDE SEQUENCE [LARGE SCALE GENOMIC DNA]</scope>
    <source>
        <strain evidence="19 20">DSM 107085</strain>
    </source>
</reference>
<keyword evidence="9 15" id="KW-0460">Magnesium</keyword>
<evidence type="ECO:0000256" key="13">
    <source>
        <dbReference type="ARBA" id="ARBA00034617"/>
    </source>
</evidence>
<feature type="region of interest" description="DNA-binding and helicase activity, interacts with RecC" evidence="15">
    <location>
        <begin position="1"/>
        <end position="878"/>
    </location>
</feature>
<dbReference type="Gene3D" id="1.10.486.10">
    <property type="entry name" value="PCRA, domain 4"/>
    <property type="match status" value="1"/>
</dbReference>
<comment type="domain">
    <text evidence="15">The C-terminal domain has nuclease activity and interacts with RecD. It interacts with RecA, facilitating its loading onto ssDNA.</text>
</comment>
<dbReference type="GO" id="GO:0000724">
    <property type="term" value="P:double-strand break repair via homologous recombination"/>
    <property type="evidence" value="ECO:0007669"/>
    <property type="project" value="UniProtKB-UniRule"/>
</dbReference>
<evidence type="ECO:0000259" key="18">
    <source>
        <dbReference type="PROSITE" id="PS51217"/>
    </source>
</evidence>
<dbReference type="AlphaFoldDB" id="A0A841KFN9"/>
<comment type="domain">
    <text evidence="15">The N-terminal DNA-binding domain is a ssDNA-dependent ATPase and has ATP-dependent 3'-5' helicase function. This domain interacts with RecC.</text>
</comment>
<dbReference type="Pfam" id="PF00580">
    <property type="entry name" value="UvrD-helicase"/>
    <property type="match status" value="1"/>
</dbReference>
<evidence type="ECO:0000256" key="16">
    <source>
        <dbReference type="PROSITE-ProRule" id="PRU00560"/>
    </source>
</evidence>
<feature type="binding site" evidence="16">
    <location>
        <begin position="28"/>
        <end position="35"/>
    </location>
    <ligand>
        <name>ATP</name>
        <dbReference type="ChEBI" id="CHEBI:30616"/>
    </ligand>
</feature>
<evidence type="ECO:0000256" key="14">
    <source>
        <dbReference type="ARBA" id="ARBA00048988"/>
    </source>
</evidence>
<dbReference type="OrthoDB" id="9810135at2"/>
<comment type="catalytic activity">
    <reaction evidence="13 15">
        <text>Couples ATP hydrolysis with the unwinding of duplex DNA by translocating in the 3'-5' direction.</text>
        <dbReference type="EC" id="5.6.2.4"/>
    </reaction>
</comment>
<accession>A0A841KFN9</accession>
<dbReference type="InterPro" id="IPR014017">
    <property type="entry name" value="DNA_helicase_UvrD-like_C"/>
</dbReference>
<sequence>MSGNAKQHTFDTDMALRVPLDGVQQIEASAGTGKTYTIAGLYARLVVEKQLQTRQILVMTFTKAATEELRQRLRQRLAVCAQVASLPAFGIDAEPSEPLRDEQAWAWTLLTRTLAHGEETAASMARRLREAVTRMDEAAIFTIHGFCQRVLGEHASLIDGVSETRVLEPSDDDLLASFAADAWLRWGDHEDAAARDALRLLGATPEALAKTLQRLVEFHGRIEPLPIAEDAVTRLAPDALEAAQATLRQRWIESGEDAIGVFRAALDAGHLNARSYKPDSLDALRDLARQLAGGGWPSTKLLEKFAGEKIAGAVKKNMPPFEGHAAFAAIDEWLRVEQARTAQVQAQVPRVLHAVLDEARTWLATRKRDLSRLSYADQIEWVHRGLDDRARGARLRQALQAQYPVALVDEFQDTDARQFDIFRRLYAESGTLFCIGDPKQAIYGFRGGDVHAYLRAKRMAAAHWSLDRNFRSAPGLLTAHAALFGAREDVFVENGIAFDPVAPGGRVADGLLRNQEQPVPPLTLWRLPAEKSPSGADALDAALADCCASVIAQALAADGMRLDGHPLQPGSIAVLVDANRQAMRMQDALAARGVPAVCLRRESVFATQQAVELCRVLDALLAPRHAGLARAALSTHLLGRTLSDLQTMHDHDAAWRDELDDLRTRWHERGVLAMLERLGERHARRLLAERDGERCLSNLMQLGDAMQAEARRLSSTHAQRDWLARRMALADADNEDEQLRLESDAERVQIMTIHASKGLEFDLVFMPFAALMQARVPKKGGFARYHEGDALVQRFIASASGGRDADDDAAMAAAQREELAEGVRKLYVGVTRARHACWLSIDAPEKKFAGRVLDWVLPDGTDALLQNAQGHAVECALPEPVASARPAVAAAANLRARRFERALDRDWRSHSFTRLAEGGHADGFGHAPLVPPDVEDARVPALATGLHGSRFGSAVHDILEHIDFAAWGDADAALPEAEREIVARALAAEGFTTPAAQRTVIGLLQRTLRTPIVDDLCLAALPPSERRAEMAFDFGISGVDPRELLALLHAHGYQLQREQFAHVGTRLAGLMNGLIDLVFVHDGRWWIADYKTNHLGERVADYAPEAMHQAVRDSDYDLQYLIYTVALHRWLTQVRGDAYDYARDFGGVRYLFLRGMGVGPRDHGVYADRPAPELVQAMDALLRAPGGAA</sequence>
<protein>
    <recommendedName>
        <fullName evidence="15">RecBCD enzyme subunit RecB</fullName>
        <ecNumber evidence="15">3.1.11.5</ecNumber>
        <ecNumber evidence="15">5.6.2.4</ecNumber>
    </recommendedName>
    <alternativeName>
        <fullName evidence="15">DNA 3'-5' helicase subunit RecB</fullName>
    </alternativeName>
    <alternativeName>
        <fullName evidence="15">Exonuclease V subunit RecB</fullName>
        <shortName evidence="15">ExoV subunit RecB</shortName>
    </alternativeName>
    <alternativeName>
        <fullName evidence="15">Helicase/nuclease RecBCD subunit RecB</fullName>
    </alternativeName>
</protein>
<dbReference type="SUPFAM" id="SSF52980">
    <property type="entry name" value="Restriction endonuclease-like"/>
    <property type="match status" value="1"/>
</dbReference>
<dbReference type="GO" id="GO:0009338">
    <property type="term" value="C:exodeoxyribonuclease V complex"/>
    <property type="evidence" value="ECO:0007669"/>
    <property type="project" value="TreeGrafter"/>
</dbReference>
<dbReference type="EC" id="3.1.11.5" evidence="15"/>
<comment type="caution">
    <text evidence="19">The sequence shown here is derived from an EMBL/GenBank/DDBJ whole genome shotgun (WGS) entry which is preliminary data.</text>
</comment>
<evidence type="ECO:0000256" key="1">
    <source>
        <dbReference type="ARBA" id="ARBA00022722"/>
    </source>
</evidence>
<dbReference type="PROSITE" id="PS51198">
    <property type="entry name" value="UVRD_HELICASE_ATP_BIND"/>
    <property type="match status" value="1"/>
</dbReference>
<comment type="miscellaneous">
    <text evidence="15">In the RecBCD complex, RecB has a slow 3'-5' helicase, an exonuclease activity and loads RecA onto ssDNA, RecD has a fast 5'-3' helicase activity, while RecC stimulates the ATPase and processivity of the RecB helicase and contributes to recognition of the Chi site.</text>
</comment>
<comment type="cofactor">
    <cofactor evidence="15">
        <name>Mg(2+)</name>
        <dbReference type="ChEBI" id="CHEBI:18420"/>
    </cofactor>
    <text evidence="15">Binds 1 Mg(2+) ion per subunit.</text>
</comment>
<keyword evidence="12 15" id="KW-0413">Isomerase</keyword>
<name>A0A841KFN9_9GAMM</name>
<feature type="binding site" evidence="15">
    <location>
        <position position="1076"/>
    </location>
    <ligand>
        <name>Mg(2+)</name>
        <dbReference type="ChEBI" id="CHEBI:18420"/>
    </ligand>
</feature>
<comment type="function">
    <text evidence="15">A helicase/nuclease that prepares dsDNA breaks (DSB) for recombinational DNA repair. Binds to DSBs and unwinds DNA via a highly rapid and processive ATP-dependent bidirectional helicase activity. Unwinds dsDNA until it encounters a Chi (crossover hotspot instigator) sequence from the 3' direction. Cuts ssDNA a few nucleotides 3' to the Chi site. The properties and activities of the enzyme are changed at Chi. The Chi-altered holoenzyme produces a long 3'-ssDNA overhang and facilitates RecA-binding to the ssDNA for homologous DNA recombination and repair. Holoenzyme degrades any linearized DNA that is unable to undergo homologous recombination. In the holoenzyme this subunit contributes ATPase, 3'-5' helicase, exonuclease activity and loads RecA onto ssDNA.</text>
</comment>
<evidence type="ECO:0000256" key="9">
    <source>
        <dbReference type="ARBA" id="ARBA00022842"/>
    </source>
</evidence>